<accession>A0A2I4Q2L8</accession>
<evidence type="ECO:0000256" key="1">
    <source>
        <dbReference type="ARBA" id="ARBA00004474"/>
    </source>
</evidence>
<organism evidence="5">
    <name type="scientific">Dictyopteris divaricata</name>
    <dbReference type="NCBI Taxonomy" id="156996"/>
    <lineage>
        <taxon>Eukaryota</taxon>
        <taxon>Sar</taxon>
        <taxon>Stramenopiles</taxon>
        <taxon>Ochrophyta</taxon>
        <taxon>PX clade</taxon>
        <taxon>Phaeophyceae</taxon>
        <taxon>Dictyotales</taxon>
        <taxon>Dictyotaceae</taxon>
        <taxon>Dictyopteris</taxon>
    </lineage>
</organism>
<sequence length="132" mass="15699">MSHYTAIRTKYKNSLLLKKCINKLNHPYTEHKRNIEIYTIPSKQLSVGLYQKNYSDYISFQLNKLNYDMVSDLQSWTQKDSLNEFLKKLEVNYGYSETISQALELGFTRSRKVLGNKENNKFIFQRYVQVPI</sequence>
<dbReference type="Pfam" id="PF06868">
    <property type="entry name" value="DUF1257"/>
    <property type="match status" value="1"/>
</dbReference>
<dbReference type="AlphaFoldDB" id="A0A2I4Q2L8"/>
<dbReference type="InterPro" id="IPR009666">
    <property type="entry name" value="Uncharacterised_Ycf35"/>
</dbReference>
<dbReference type="PANTHER" id="PTHR39638">
    <property type="entry name" value="YCF35"/>
    <property type="match status" value="1"/>
</dbReference>
<evidence type="ECO:0000256" key="4">
    <source>
        <dbReference type="ARBA" id="ARBA00022640"/>
    </source>
</evidence>
<evidence type="ECO:0000256" key="2">
    <source>
        <dbReference type="ARBA" id="ARBA00009068"/>
    </source>
</evidence>
<evidence type="ECO:0000256" key="3">
    <source>
        <dbReference type="ARBA" id="ARBA00021585"/>
    </source>
</evidence>
<reference evidence="5" key="1">
    <citation type="journal article" date="2017" name="Mar. Biotechnol.">
        <title>Plastid Genome of Dictyopteris divaricata (Dictyotales, Phaeophyceae): Understanding the Evolution of Plastid Genomes in Brown Algae.</title>
        <authorList>
            <person name="Liu F."/>
            <person name="Jin Z."/>
            <person name="Wang Y."/>
            <person name="Bi Y."/>
            <person name="Melton J.T.III."/>
        </authorList>
    </citation>
    <scope>NUCLEOTIDE SEQUENCE</scope>
</reference>
<comment type="similarity">
    <text evidence="2">Belongs to the ycf35 family.</text>
</comment>
<dbReference type="GeneID" id="35656143"/>
<comment type="subcellular location">
    <subcellularLocation>
        <location evidence="1">Plastid</location>
    </subcellularLocation>
</comment>
<keyword evidence="4 5" id="KW-0934">Plastid</keyword>
<protein>
    <recommendedName>
        <fullName evidence="3">Uncharacterized protein ycf35</fullName>
    </recommendedName>
</protein>
<keyword evidence="5" id="KW-0150">Chloroplast</keyword>
<geneLocation type="chloroplast" evidence="5"/>
<dbReference type="PANTHER" id="PTHR39638:SF2">
    <property type="entry name" value="YCF35"/>
    <property type="match status" value="1"/>
</dbReference>
<evidence type="ECO:0000313" key="5">
    <source>
        <dbReference type="EMBL" id="AQZ25087.1"/>
    </source>
</evidence>
<proteinExistence type="inferred from homology"/>
<dbReference type="EMBL" id="KY433579">
    <property type="protein sequence ID" value="AQZ25087.1"/>
    <property type="molecule type" value="Genomic_DNA"/>
</dbReference>
<dbReference type="RefSeq" id="YP_009455871.1">
    <property type="nucleotide sequence ID" value="NC_036804.1"/>
</dbReference>
<name>A0A2I4Q2L8_9PHAE</name>
<dbReference type="GO" id="GO:0009536">
    <property type="term" value="C:plastid"/>
    <property type="evidence" value="ECO:0007669"/>
    <property type="project" value="UniProtKB-SubCell"/>
</dbReference>
<gene>
    <name evidence="5" type="primary">ycf35</name>
</gene>